<dbReference type="EMBL" id="MFMU01000013">
    <property type="protein sequence ID" value="OGG93160.1"/>
    <property type="molecule type" value="Genomic_DNA"/>
</dbReference>
<protein>
    <submittedName>
        <fullName evidence="1">Uncharacterized protein</fullName>
    </submittedName>
</protein>
<reference evidence="1 2" key="1">
    <citation type="journal article" date="2016" name="Nat. Commun.">
        <title>Thousands of microbial genomes shed light on interconnected biogeochemical processes in an aquifer system.</title>
        <authorList>
            <person name="Anantharaman K."/>
            <person name="Brown C.T."/>
            <person name="Hug L.A."/>
            <person name="Sharon I."/>
            <person name="Castelle C.J."/>
            <person name="Probst A.J."/>
            <person name="Thomas B.C."/>
            <person name="Singh A."/>
            <person name="Wilkins M.J."/>
            <person name="Karaoz U."/>
            <person name="Brodie E.L."/>
            <person name="Williams K.H."/>
            <person name="Hubbard S.S."/>
            <person name="Banfield J.F."/>
        </authorList>
    </citation>
    <scope>NUCLEOTIDE SEQUENCE [LARGE SCALE GENOMIC DNA]</scope>
</reference>
<proteinExistence type="predicted"/>
<organism evidence="1 2">
    <name type="scientific">Candidatus Kaiserbacteria bacterium RIFOXYD1_FULL_47_14</name>
    <dbReference type="NCBI Taxonomy" id="1798533"/>
    <lineage>
        <taxon>Bacteria</taxon>
        <taxon>Candidatus Kaiseribacteriota</taxon>
    </lineage>
</organism>
<accession>A0A1F6G4W6</accession>
<dbReference type="AlphaFoldDB" id="A0A1F6G4W6"/>
<comment type="caution">
    <text evidence="1">The sequence shown here is derived from an EMBL/GenBank/DDBJ whole genome shotgun (WGS) entry which is preliminary data.</text>
</comment>
<dbReference type="Proteomes" id="UP000176867">
    <property type="component" value="Unassembled WGS sequence"/>
</dbReference>
<dbReference type="STRING" id="1798533.A2609_02670"/>
<evidence type="ECO:0000313" key="1">
    <source>
        <dbReference type="EMBL" id="OGG93160.1"/>
    </source>
</evidence>
<sequence>MKLPDVDRLNSEKLISLSEFLKSYNEGLPIQFPRASLPLLREFKKEHSALFKHSDLWSLDQHRKVVMNWLPSRCKTVPNDA</sequence>
<name>A0A1F6G4W6_9BACT</name>
<evidence type="ECO:0000313" key="2">
    <source>
        <dbReference type="Proteomes" id="UP000176867"/>
    </source>
</evidence>
<gene>
    <name evidence="1" type="ORF">A2609_02670</name>
</gene>